<protein>
    <submittedName>
        <fullName evidence="1">Uncharacterized protein</fullName>
    </submittedName>
</protein>
<sequence length="80" mass="8813">MAPLAFETVSFEFGTSDTHTATNKKYSPSSPQSPLTFLGGVPMAREKNTRVVRKSNFSEHIYTLLMNNSCASHFAETPSI</sequence>
<keyword evidence="2" id="KW-1185">Reference proteome</keyword>
<dbReference type="EMBL" id="JASJQH010001411">
    <property type="protein sequence ID" value="KAK9761396.1"/>
    <property type="molecule type" value="Genomic_DNA"/>
</dbReference>
<reference evidence="1 2" key="1">
    <citation type="submission" date="2023-04" db="EMBL/GenBank/DDBJ databases">
        <title>Genome of Basidiobolus ranarum AG-B5.</title>
        <authorList>
            <person name="Stajich J.E."/>
            <person name="Carter-House D."/>
            <person name="Gryganskyi A."/>
        </authorList>
    </citation>
    <scope>NUCLEOTIDE SEQUENCE [LARGE SCALE GENOMIC DNA]</scope>
    <source>
        <strain evidence="1 2">AG-B5</strain>
    </source>
</reference>
<accession>A0ABR2WIT7</accession>
<evidence type="ECO:0000313" key="1">
    <source>
        <dbReference type="EMBL" id="KAK9761396.1"/>
    </source>
</evidence>
<organism evidence="1 2">
    <name type="scientific">Basidiobolus ranarum</name>
    <dbReference type="NCBI Taxonomy" id="34480"/>
    <lineage>
        <taxon>Eukaryota</taxon>
        <taxon>Fungi</taxon>
        <taxon>Fungi incertae sedis</taxon>
        <taxon>Zoopagomycota</taxon>
        <taxon>Entomophthoromycotina</taxon>
        <taxon>Basidiobolomycetes</taxon>
        <taxon>Basidiobolales</taxon>
        <taxon>Basidiobolaceae</taxon>
        <taxon>Basidiobolus</taxon>
    </lineage>
</organism>
<name>A0ABR2WIT7_9FUNG</name>
<proteinExistence type="predicted"/>
<gene>
    <name evidence="1" type="ORF">K7432_013741</name>
</gene>
<evidence type="ECO:0000313" key="2">
    <source>
        <dbReference type="Proteomes" id="UP001479436"/>
    </source>
</evidence>
<comment type="caution">
    <text evidence="1">The sequence shown here is derived from an EMBL/GenBank/DDBJ whole genome shotgun (WGS) entry which is preliminary data.</text>
</comment>
<dbReference type="Proteomes" id="UP001479436">
    <property type="component" value="Unassembled WGS sequence"/>
</dbReference>